<feature type="region of interest" description="Disordered" evidence="1">
    <location>
        <begin position="70"/>
        <end position="98"/>
    </location>
</feature>
<dbReference type="Proteomes" id="UP000215731">
    <property type="component" value="Unassembled WGS sequence"/>
</dbReference>
<protein>
    <recommendedName>
        <fullName evidence="6">DUF3006 domain-containing protein</fullName>
    </recommendedName>
</protein>
<evidence type="ECO:0000313" key="4">
    <source>
        <dbReference type="Proteomes" id="UP000215731"/>
    </source>
</evidence>
<evidence type="ECO:0000313" key="3">
    <source>
        <dbReference type="EMBL" id="OYR74240.1"/>
    </source>
</evidence>
<organism evidence="2 4">
    <name type="scientific">Halorubrum ezzemoulense</name>
    <name type="common">Halorubrum chaoviator</name>
    <dbReference type="NCBI Taxonomy" id="337243"/>
    <lineage>
        <taxon>Archaea</taxon>
        <taxon>Methanobacteriati</taxon>
        <taxon>Methanobacteriota</taxon>
        <taxon>Stenosarchaea group</taxon>
        <taxon>Halobacteria</taxon>
        <taxon>Halobacteriales</taxon>
        <taxon>Haloferacaceae</taxon>
        <taxon>Halorubrum</taxon>
    </lineage>
</organism>
<evidence type="ECO:0008006" key="6">
    <source>
        <dbReference type="Google" id="ProtNLM"/>
    </source>
</evidence>
<evidence type="ECO:0000313" key="5">
    <source>
        <dbReference type="Proteomes" id="UP000216925"/>
    </source>
</evidence>
<name>A0A256J2C3_HALEZ</name>
<comment type="caution">
    <text evidence="2">The sequence shown here is derived from an EMBL/GenBank/DDBJ whole genome shotgun (WGS) entry which is preliminary data.</text>
</comment>
<dbReference type="RefSeq" id="WP_094494870.1">
    <property type="nucleotide sequence ID" value="NZ_NHOZ01000092.1"/>
</dbReference>
<sequence>MTTIDLPNGEYTAVVDSIEDGLATVFFEQDGEEVGNAVVEPDELPADGQHADVILKVEICDGAIFSAQYEPDQTEARSNTAQERFDQLSQRPPSDNES</sequence>
<feature type="compositionally biased region" description="Polar residues" evidence="1">
    <location>
        <begin position="76"/>
        <end position="98"/>
    </location>
</feature>
<evidence type="ECO:0000256" key="1">
    <source>
        <dbReference type="SAM" id="MobiDB-lite"/>
    </source>
</evidence>
<dbReference type="EMBL" id="NHPD01000033">
    <property type="protein sequence ID" value="OYR74240.1"/>
    <property type="molecule type" value="Genomic_DNA"/>
</dbReference>
<gene>
    <name evidence="3" type="ORF">DJ76_06950</name>
    <name evidence="2" type="ORF">DJ80_09790</name>
</gene>
<accession>A0A256J2C3</accession>
<reference evidence="4 5" key="1">
    <citation type="journal article" date="2014" name="Front. Microbiol.">
        <title>Population and genomic analysis of the genus Halorubrum.</title>
        <authorList>
            <person name="Fullmer M.S."/>
            <person name="Soucy S.M."/>
            <person name="Swithers K.S."/>
            <person name="Makkay A.M."/>
            <person name="Wheeler R."/>
            <person name="Ventosa A."/>
            <person name="Gogarten J.P."/>
            <person name="Papke R.T."/>
        </authorList>
    </citation>
    <scope>NUCLEOTIDE SEQUENCE [LARGE SCALE GENOMIC DNA]</scope>
    <source>
        <strain evidence="3 5">Ec15</strain>
        <strain evidence="2 4">Ga36</strain>
    </source>
</reference>
<proteinExistence type="predicted"/>
<dbReference type="EMBL" id="NHOZ01000092">
    <property type="protein sequence ID" value="OYR62532.1"/>
    <property type="molecule type" value="Genomic_DNA"/>
</dbReference>
<dbReference type="AlphaFoldDB" id="A0A256J2C3"/>
<evidence type="ECO:0000313" key="2">
    <source>
        <dbReference type="EMBL" id="OYR62532.1"/>
    </source>
</evidence>
<reference evidence="2" key="2">
    <citation type="submission" date="2017-05" db="EMBL/GenBank/DDBJ databases">
        <authorList>
            <person name="Song R."/>
            <person name="Chenine A.L."/>
            <person name="Ruprecht R.M."/>
        </authorList>
    </citation>
    <scope>NUCLEOTIDE SEQUENCE</scope>
    <source>
        <strain evidence="3">Ec15</strain>
        <strain evidence="2">Ga36</strain>
    </source>
</reference>
<dbReference type="Proteomes" id="UP000216925">
    <property type="component" value="Unassembled WGS sequence"/>
</dbReference>